<feature type="binding site" evidence="13">
    <location>
        <position position="263"/>
    </location>
    <ligand>
        <name>sn-glycerol 3-phosphate</name>
        <dbReference type="ChEBI" id="CHEBI:57597"/>
    </ligand>
</feature>
<comment type="function">
    <text evidence="13">Catalyzes the reduction of the glycolytic intermediate dihydroxyacetone phosphate (DHAP) to sn-glycerol 3-phosphate (G3P), the key precursor for phospholipid synthesis.</text>
</comment>
<accession>A0A4P7P1H5</accession>
<feature type="domain" description="Glycerol-3-phosphate dehydrogenase NAD-dependent C-terminal" evidence="19">
    <location>
        <begin position="188"/>
        <end position="330"/>
    </location>
</feature>
<comment type="catalytic activity">
    <reaction evidence="13">
        <text>sn-glycerol 3-phosphate + NAD(+) = dihydroxyacetone phosphate + NADH + H(+)</text>
        <dbReference type="Rhea" id="RHEA:11092"/>
        <dbReference type="ChEBI" id="CHEBI:15378"/>
        <dbReference type="ChEBI" id="CHEBI:57540"/>
        <dbReference type="ChEBI" id="CHEBI:57597"/>
        <dbReference type="ChEBI" id="CHEBI:57642"/>
        <dbReference type="ChEBI" id="CHEBI:57945"/>
        <dbReference type="EC" id="1.1.1.94"/>
    </reaction>
</comment>
<dbReference type="EC" id="1.1.1.94" evidence="10 13"/>
<dbReference type="GO" id="GO:0046167">
    <property type="term" value="P:glycerol-3-phosphate biosynthetic process"/>
    <property type="evidence" value="ECO:0007669"/>
    <property type="project" value="UniProtKB-UniRule"/>
</dbReference>
<feature type="binding site" evidence="13">
    <location>
        <position position="263"/>
    </location>
    <ligand>
        <name>NADPH</name>
        <dbReference type="ChEBI" id="CHEBI:57783"/>
    </ligand>
</feature>
<keyword evidence="2 13" id="KW-0444">Lipid biosynthesis</keyword>
<dbReference type="EMBL" id="CP032096">
    <property type="protein sequence ID" value="QBZ83993.1"/>
    <property type="molecule type" value="Genomic_DNA"/>
</dbReference>
<dbReference type="PANTHER" id="PTHR11728">
    <property type="entry name" value="GLYCEROL-3-PHOSPHATE DEHYDROGENASE"/>
    <property type="match status" value="1"/>
</dbReference>
<evidence type="ECO:0000256" key="8">
    <source>
        <dbReference type="ARBA" id="ARBA00023264"/>
    </source>
</evidence>
<comment type="catalytic activity">
    <reaction evidence="9">
        <text>sn-glycerol 3-phosphate + NADP(+) = dihydroxyacetone phosphate + NADPH + H(+)</text>
        <dbReference type="Rhea" id="RHEA:11096"/>
        <dbReference type="ChEBI" id="CHEBI:15378"/>
        <dbReference type="ChEBI" id="CHEBI:57597"/>
        <dbReference type="ChEBI" id="CHEBI:57642"/>
        <dbReference type="ChEBI" id="CHEBI:57783"/>
        <dbReference type="ChEBI" id="CHEBI:58349"/>
        <dbReference type="EC" id="1.1.1.94"/>
    </reaction>
    <physiologicalReaction direction="right-to-left" evidence="9">
        <dbReference type="Rhea" id="RHEA:11098"/>
    </physiologicalReaction>
</comment>
<evidence type="ECO:0000256" key="3">
    <source>
        <dbReference type="ARBA" id="ARBA00022857"/>
    </source>
</evidence>
<sequence length="344" mass="37595">MTIANKPLTIAVLGAGAWGSALAIHLSRIGHQVKLWDHNPENAATLESARENVRYLKGVPFPDLLSVQSDLKATLTDVDAVLMVVPSQAFREVLQKMHHIMMGSKGHYHLAWATKGFEPDTSLMLHEIVQQELGERISFAVLSGPTFAAEVARGLPTAMVSASRDQEEAQFWADAFHCDTFRMYTQPDVVGVEIGGAYKNIMAIATGLSDGLRLGANARAALIGRGMVEMMRFGDALGAKHETMMGLSGLGDLVLTCTDDLSRNRRFGLMLAQSQRPAEEVIQEIGQVVEGVKAVKAVKLIADKYQLDLPIMEQVYNIIVGNSTAEQAVKELMRRHGRSELEFA</sequence>
<dbReference type="Gene3D" id="1.10.1040.10">
    <property type="entry name" value="N-(1-d-carboxylethyl)-l-norvaline Dehydrogenase, domain 2"/>
    <property type="match status" value="1"/>
</dbReference>
<dbReference type="InterPro" id="IPR036291">
    <property type="entry name" value="NAD(P)-bd_dom_sf"/>
</dbReference>
<keyword evidence="6 13" id="KW-0443">Lipid metabolism</keyword>
<feature type="binding site" evidence="13">
    <location>
        <position position="148"/>
    </location>
    <ligand>
        <name>NADPH</name>
        <dbReference type="ChEBI" id="CHEBI:57783"/>
    </ligand>
</feature>
<feature type="binding site" evidence="13">
    <location>
        <position position="115"/>
    </location>
    <ligand>
        <name>NADPH</name>
        <dbReference type="ChEBI" id="CHEBI:57783"/>
    </ligand>
</feature>
<evidence type="ECO:0000259" key="18">
    <source>
        <dbReference type="Pfam" id="PF01210"/>
    </source>
</evidence>
<dbReference type="Pfam" id="PF07479">
    <property type="entry name" value="NAD_Gly3P_dh_C"/>
    <property type="match status" value="1"/>
</dbReference>
<dbReference type="InterPro" id="IPR006109">
    <property type="entry name" value="G3P_DH_NAD-dep_C"/>
</dbReference>
<dbReference type="FunFam" id="1.10.1040.10:FF:000001">
    <property type="entry name" value="Glycerol-3-phosphate dehydrogenase [NAD(P)+]"/>
    <property type="match status" value="1"/>
</dbReference>
<evidence type="ECO:0000313" key="21">
    <source>
        <dbReference type="Proteomes" id="UP000296201"/>
    </source>
</evidence>
<gene>
    <name evidence="13 20" type="primary">gpsA</name>
    <name evidence="20" type="ORF">GHNINEIG_02068</name>
</gene>
<dbReference type="PROSITE" id="PS00957">
    <property type="entry name" value="NAD_G3PDH"/>
    <property type="match status" value="1"/>
</dbReference>
<evidence type="ECO:0000256" key="13">
    <source>
        <dbReference type="HAMAP-Rule" id="MF_00394"/>
    </source>
</evidence>
<dbReference type="RefSeq" id="WP_135796566.1">
    <property type="nucleotide sequence ID" value="NZ_CP032096.1"/>
</dbReference>
<dbReference type="HAMAP" id="MF_00394">
    <property type="entry name" value="NAD_Glyc3P_dehydrog"/>
    <property type="match status" value="1"/>
</dbReference>
<feature type="binding site" evidence="15">
    <location>
        <position position="115"/>
    </location>
    <ligand>
        <name>substrate</name>
    </ligand>
</feature>
<dbReference type="SUPFAM" id="SSF48179">
    <property type="entry name" value="6-phosphogluconate dehydrogenase C-terminal domain-like"/>
    <property type="match status" value="1"/>
</dbReference>
<feature type="binding site" evidence="13">
    <location>
        <position position="146"/>
    </location>
    <ligand>
        <name>sn-glycerol 3-phosphate</name>
        <dbReference type="ChEBI" id="CHEBI:57597"/>
    </ligand>
</feature>
<feature type="binding site" evidence="13">
    <location>
        <position position="144"/>
    </location>
    <ligand>
        <name>sn-glycerol 3-phosphate</name>
        <dbReference type="ChEBI" id="CHEBI:57597"/>
    </ligand>
</feature>
<keyword evidence="4 13" id="KW-0560">Oxidoreductase</keyword>
<dbReference type="Pfam" id="PF01210">
    <property type="entry name" value="NAD_Gly3P_dh_N"/>
    <property type="match status" value="1"/>
</dbReference>
<dbReference type="OrthoDB" id="9812273at2"/>
<dbReference type="InterPro" id="IPR006168">
    <property type="entry name" value="G3P_DH_NAD-dep"/>
</dbReference>
<evidence type="ECO:0000256" key="12">
    <source>
        <dbReference type="ARBA" id="ARBA00080511"/>
    </source>
</evidence>
<dbReference type="InterPro" id="IPR011128">
    <property type="entry name" value="G3P_DH_NAD-dep_N"/>
</dbReference>
<feature type="binding site" evidence="16">
    <location>
        <begin position="14"/>
        <end position="19"/>
    </location>
    <ligand>
        <name>NAD(+)</name>
        <dbReference type="ChEBI" id="CHEBI:57540"/>
    </ligand>
</feature>
<feature type="binding site" evidence="13">
    <location>
        <position position="288"/>
    </location>
    <ligand>
        <name>NADPH</name>
        <dbReference type="ChEBI" id="CHEBI:57783"/>
    </ligand>
</feature>
<dbReference type="InterPro" id="IPR008927">
    <property type="entry name" value="6-PGluconate_DH-like_C_sf"/>
</dbReference>
<feature type="binding site" evidence="13">
    <location>
        <position position="115"/>
    </location>
    <ligand>
        <name>sn-glycerol 3-phosphate</name>
        <dbReference type="ChEBI" id="CHEBI:57597"/>
    </ligand>
</feature>
<evidence type="ECO:0000256" key="7">
    <source>
        <dbReference type="ARBA" id="ARBA00023209"/>
    </source>
</evidence>
<dbReference type="AlphaFoldDB" id="A0A4P7P1H5"/>
<dbReference type="PANTHER" id="PTHR11728:SF1">
    <property type="entry name" value="GLYCEROL-3-PHOSPHATE DEHYDROGENASE [NAD(+)] 2, CHLOROPLASTIC"/>
    <property type="match status" value="1"/>
</dbReference>
<evidence type="ECO:0000256" key="17">
    <source>
        <dbReference type="RuleBase" id="RU000437"/>
    </source>
</evidence>
<keyword evidence="13" id="KW-0547">Nucleotide-binding</keyword>
<dbReference type="PRINTS" id="PR00077">
    <property type="entry name" value="GPDHDRGNASE"/>
</dbReference>
<evidence type="ECO:0000256" key="10">
    <source>
        <dbReference type="ARBA" id="ARBA00066687"/>
    </source>
</evidence>
<keyword evidence="8 13" id="KW-1208">Phospholipid metabolism</keyword>
<dbReference type="Proteomes" id="UP000296201">
    <property type="component" value="Chromosome"/>
</dbReference>
<feature type="binding site" evidence="15">
    <location>
        <begin position="263"/>
        <end position="264"/>
    </location>
    <ligand>
        <name>substrate</name>
    </ligand>
</feature>
<keyword evidence="13" id="KW-0963">Cytoplasm</keyword>
<comment type="pathway">
    <text evidence="13">Membrane lipid metabolism; glycerophospholipid metabolism.</text>
</comment>
<keyword evidence="5 13" id="KW-0520">NAD</keyword>
<dbReference type="GO" id="GO:0005829">
    <property type="term" value="C:cytosol"/>
    <property type="evidence" value="ECO:0007669"/>
    <property type="project" value="TreeGrafter"/>
</dbReference>
<feature type="binding site" evidence="16">
    <location>
        <position position="263"/>
    </location>
    <ligand>
        <name>NAD(+)</name>
        <dbReference type="ChEBI" id="CHEBI:57540"/>
    </ligand>
</feature>
<dbReference type="GO" id="GO:0141153">
    <property type="term" value="F:glycerol-3-phosphate dehydrogenase (NADP+) activity"/>
    <property type="evidence" value="ECO:0007669"/>
    <property type="project" value="RHEA"/>
</dbReference>
<evidence type="ECO:0000313" key="20">
    <source>
        <dbReference type="EMBL" id="QBZ83993.1"/>
    </source>
</evidence>
<feature type="binding site" evidence="13">
    <location>
        <position position="199"/>
    </location>
    <ligand>
        <name>sn-glycerol 3-phosphate</name>
        <dbReference type="ChEBI" id="CHEBI:57597"/>
    </ligand>
</feature>
<feature type="binding site" evidence="13">
    <location>
        <position position="290"/>
    </location>
    <ligand>
        <name>NADPH</name>
        <dbReference type="ChEBI" id="CHEBI:57783"/>
    </ligand>
</feature>
<feature type="domain" description="Glycerol-3-phosphate dehydrogenase NAD-dependent N-terminal" evidence="18">
    <location>
        <begin position="10"/>
        <end position="168"/>
    </location>
</feature>
<dbReference type="PIRSF" id="PIRSF000114">
    <property type="entry name" value="Glycerol-3-P_dh"/>
    <property type="match status" value="1"/>
</dbReference>
<evidence type="ECO:0000256" key="15">
    <source>
        <dbReference type="PIRSR" id="PIRSR000114-2"/>
    </source>
</evidence>
<protein>
    <recommendedName>
        <fullName evidence="11 13">Glycerol-3-phosphate dehydrogenase [NAD(P)+]</fullName>
        <ecNumber evidence="10 13">1.1.1.94</ecNumber>
    </recommendedName>
    <alternativeName>
        <fullName evidence="13">NAD(P)(+)-dependent glycerol-3-phosphate dehydrogenase</fullName>
    </alternativeName>
    <alternativeName>
        <fullName evidence="12 13">NAD(P)H-dependent dihydroxyacetone-phosphate reductase</fullName>
    </alternativeName>
</protein>
<feature type="binding site" evidence="13">
    <location>
        <position position="264"/>
    </location>
    <ligand>
        <name>sn-glycerol 3-phosphate</name>
        <dbReference type="ChEBI" id="CHEBI:57597"/>
    </ligand>
</feature>
<dbReference type="InterPro" id="IPR013328">
    <property type="entry name" value="6PGD_dom2"/>
</dbReference>
<dbReference type="NCBIfam" id="NF000940">
    <property type="entry name" value="PRK00094.1-2"/>
    <property type="match status" value="1"/>
</dbReference>
<keyword evidence="3 13" id="KW-0521">NADP</keyword>
<dbReference type="UniPathway" id="UPA00940"/>
<feature type="binding site" evidence="13">
    <location>
        <position position="18"/>
    </location>
    <ligand>
        <name>NADPH</name>
        <dbReference type="ChEBI" id="CHEBI:57783"/>
    </ligand>
</feature>
<evidence type="ECO:0000256" key="11">
    <source>
        <dbReference type="ARBA" id="ARBA00069372"/>
    </source>
</evidence>
<dbReference type="NCBIfam" id="NF000942">
    <property type="entry name" value="PRK00094.1-4"/>
    <property type="match status" value="1"/>
</dbReference>
<reference evidence="20 21" key="1">
    <citation type="submission" date="2018-08" db="EMBL/GenBank/DDBJ databases">
        <title>Horizontal acquisition of hydrogen conversion ability and other habitat adaptations in Hydrogenovibrio crunogenus strains.</title>
        <authorList>
            <person name="Gonnella G."/>
            <person name="Adam N."/>
            <person name="Perner M."/>
        </authorList>
    </citation>
    <scope>NUCLEOTIDE SEQUENCE [LARGE SCALE GENOMIC DNA]</scope>
    <source>
        <strain evidence="20 21">SP-41</strain>
    </source>
</reference>
<dbReference type="FunFam" id="3.40.50.720:FF:000019">
    <property type="entry name" value="Glycerol-3-phosphate dehydrogenase [NAD(P)+]"/>
    <property type="match status" value="1"/>
</dbReference>
<proteinExistence type="inferred from homology"/>
<feature type="binding site" evidence="16">
    <location>
        <position position="148"/>
    </location>
    <ligand>
        <name>NAD(+)</name>
        <dbReference type="ChEBI" id="CHEBI:57540"/>
    </ligand>
</feature>
<feature type="binding site" evidence="13">
    <location>
        <position position="252"/>
    </location>
    <ligand>
        <name>sn-glycerol 3-phosphate</name>
        <dbReference type="ChEBI" id="CHEBI:57597"/>
    </ligand>
</feature>
<dbReference type="GO" id="GO:0141152">
    <property type="term" value="F:glycerol-3-phosphate dehydrogenase (NAD+) activity"/>
    <property type="evidence" value="ECO:0007669"/>
    <property type="project" value="RHEA"/>
</dbReference>
<dbReference type="GO" id="GO:0046168">
    <property type="term" value="P:glycerol-3-phosphate catabolic process"/>
    <property type="evidence" value="ECO:0007669"/>
    <property type="project" value="InterPro"/>
</dbReference>
<dbReference type="GO" id="GO:0005975">
    <property type="term" value="P:carbohydrate metabolic process"/>
    <property type="evidence" value="ECO:0007669"/>
    <property type="project" value="InterPro"/>
</dbReference>
<evidence type="ECO:0000256" key="6">
    <source>
        <dbReference type="ARBA" id="ARBA00023098"/>
    </source>
</evidence>
<name>A0A4P7P1H5_9GAMM</name>
<comment type="caution">
    <text evidence="13">Lacks conserved residue(s) required for the propagation of feature annotation.</text>
</comment>
<evidence type="ECO:0000256" key="1">
    <source>
        <dbReference type="ARBA" id="ARBA00011009"/>
    </source>
</evidence>
<feature type="active site" description="Proton acceptor" evidence="13 14">
    <location>
        <position position="199"/>
    </location>
</feature>
<evidence type="ECO:0000256" key="14">
    <source>
        <dbReference type="PIRSR" id="PIRSR000114-1"/>
    </source>
</evidence>
<feature type="binding site" evidence="13">
    <location>
        <position position="55"/>
    </location>
    <ligand>
        <name>NADPH</name>
        <dbReference type="ChEBI" id="CHEBI:57783"/>
    </ligand>
</feature>
<feature type="binding site" evidence="13">
    <location>
        <position position="38"/>
    </location>
    <ligand>
        <name>NADPH</name>
        <dbReference type="ChEBI" id="CHEBI:57783"/>
    </ligand>
</feature>
<evidence type="ECO:0000256" key="5">
    <source>
        <dbReference type="ARBA" id="ARBA00023027"/>
    </source>
</evidence>
<feature type="binding site" evidence="13">
    <location>
        <position position="262"/>
    </location>
    <ligand>
        <name>sn-glycerol 3-phosphate</name>
        <dbReference type="ChEBI" id="CHEBI:57597"/>
    </ligand>
</feature>
<keyword evidence="21" id="KW-1185">Reference proteome</keyword>
<dbReference type="Gene3D" id="3.40.50.720">
    <property type="entry name" value="NAD(P)-binding Rossmann-like Domain"/>
    <property type="match status" value="1"/>
</dbReference>
<comment type="subcellular location">
    <subcellularLocation>
        <location evidence="13">Cytoplasm</location>
    </subcellularLocation>
</comment>
<evidence type="ECO:0000256" key="4">
    <source>
        <dbReference type="ARBA" id="ARBA00023002"/>
    </source>
</evidence>
<organism evidence="20 21">
    <name type="scientific">Hydrogenovibrio crunogenus</name>
    <dbReference type="NCBI Taxonomy" id="39765"/>
    <lineage>
        <taxon>Bacteria</taxon>
        <taxon>Pseudomonadati</taxon>
        <taxon>Pseudomonadota</taxon>
        <taxon>Gammaproteobacteria</taxon>
        <taxon>Thiotrichales</taxon>
        <taxon>Piscirickettsiaceae</taxon>
        <taxon>Hydrogenovibrio</taxon>
    </lineage>
</organism>
<evidence type="ECO:0000256" key="2">
    <source>
        <dbReference type="ARBA" id="ARBA00022516"/>
    </source>
</evidence>
<comment type="similarity">
    <text evidence="1 13 17">Belongs to the NAD-dependent glycerol-3-phosphate dehydrogenase family.</text>
</comment>
<dbReference type="GO" id="GO:0046474">
    <property type="term" value="P:glycerophospholipid biosynthetic process"/>
    <property type="evidence" value="ECO:0007669"/>
    <property type="project" value="TreeGrafter"/>
</dbReference>
<evidence type="ECO:0000259" key="19">
    <source>
        <dbReference type="Pfam" id="PF07479"/>
    </source>
</evidence>
<dbReference type="SUPFAM" id="SSF51735">
    <property type="entry name" value="NAD(P)-binding Rossmann-fold domains"/>
    <property type="match status" value="1"/>
</dbReference>
<evidence type="ECO:0000256" key="16">
    <source>
        <dbReference type="PIRSR" id="PIRSR000114-3"/>
    </source>
</evidence>
<dbReference type="GO" id="GO:0051287">
    <property type="term" value="F:NAD binding"/>
    <property type="evidence" value="ECO:0007669"/>
    <property type="project" value="InterPro"/>
</dbReference>
<evidence type="ECO:0000256" key="9">
    <source>
        <dbReference type="ARBA" id="ARBA00052716"/>
    </source>
</evidence>
<keyword evidence="7 13" id="KW-0594">Phospholipid biosynthesis</keyword>